<organism evidence="2 3">
    <name type="scientific">Stakelama saccharophila</name>
    <dbReference type="NCBI Taxonomy" id="3075605"/>
    <lineage>
        <taxon>Bacteria</taxon>
        <taxon>Pseudomonadati</taxon>
        <taxon>Pseudomonadota</taxon>
        <taxon>Alphaproteobacteria</taxon>
        <taxon>Sphingomonadales</taxon>
        <taxon>Sphingomonadaceae</taxon>
        <taxon>Stakelama</taxon>
    </lineage>
</organism>
<reference evidence="2 3" key="1">
    <citation type="submission" date="2023-09" db="EMBL/GenBank/DDBJ databases">
        <authorList>
            <person name="Rey-Velasco X."/>
        </authorList>
    </citation>
    <scope>NUCLEOTIDE SEQUENCE [LARGE SCALE GENOMIC DNA]</scope>
    <source>
        <strain evidence="2 3">W311</strain>
    </source>
</reference>
<evidence type="ECO:0000313" key="2">
    <source>
        <dbReference type="EMBL" id="WNO52992.1"/>
    </source>
</evidence>
<sequence length="202" mass="21657">MGDISSDTSMEDILASIKRIIAEEGEPGDKRADRRPRSPSAERGDDAPRDPADAVLELREAVAEAIGDTTRERVRHQIAAEAVEPSSDGPQTSRTPEDPARDGDEPGEQPASTGPSTGQPEPGAGPGAETILSTHAAAASRGQLETLSRMIVKPDQPGSDTLEGMVREMLRPMLRDWLDANLPSMVERMVAKEISRITERDG</sequence>
<feature type="compositionally biased region" description="Basic and acidic residues" evidence="1">
    <location>
        <begin position="95"/>
        <end position="104"/>
    </location>
</feature>
<accession>A0ABZ0B6Z7</accession>
<evidence type="ECO:0000313" key="3">
    <source>
        <dbReference type="Proteomes" id="UP001302249"/>
    </source>
</evidence>
<evidence type="ECO:0000256" key="1">
    <source>
        <dbReference type="SAM" id="MobiDB-lite"/>
    </source>
</evidence>
<protein>
    <submittedName>
        <fullName evidence="2">DUF2497 domain-containing protein</fullName>
    </submittedName>
</protein>
<keyword evidence="3" id="KW-1185">Reference proteome</keyword>
<dbReference type="InterPro" id="IPR019632">
    <property type="entry name" value="DUF2497"/>
</dbReference>
<feature type="region of interest" description="Disordered" evidence="1">
    <location>
        <begin position="20"/>
        <end position="161"/>
    </location>
</feature>
<dbReference type="EMBL" id="CP135076">
    <property type="protein sequence ID" value="WNO52992.1"/>
    <property type="molecule type" value="Genomic_DNA"/>
</dbReference>
<feature type="compositionally biased region" description="Basic and acidic residues" evidence="1">
    <location>
        <begin position="27"/>
        <end position="62"/>
    </location>
</feature>
<feature type="compositionally biased region" description="Polar residues" evidence="1">
    <location>
        <begin position="110"/>
        <end position="119"/>
    </location>
</feature>
<dbReference type="Proteomes" id="UP001302249">
    <property type="component" value="Chromosome"/>
</dbReference>
<dbReference type="Pfam" id="PF10691">
    <property type="entry name" value="DUF2497"/>
    <property type="match status" value="1"/>
</dbReference>
<gene>
    <name evidence="2" type="ORF">RPR59_11065</name>
</gene>
<name>A0ABZ0B6Z7_9SPHN</name>
<dbReference type="RefSeq" id="WP_313913998.1">
    <property type="nucleotide sequence ID" value="NZ_CP135076.1"/>
</dbReference>
<proteinExistence type="predicted"/>